<evidence type="ECO:0000313" key="2">
    <source>
        <dbReference type="EMBL" id="SNS22042.1"/>
    </source>
</evidence>
<dbReference type="EMBL" id="FZOY01000001">
    <property type="protein sequence ID" value="SNS22042.1"/>
    <property type="molecule type" value="Genomic_DNA"/>
</dbReference>
<organism evidence="2 3">
    <name type="scientific">Tropicimonas sediminicola</name>
    <dbReference type="NCBI Taxonomy" id="1031541"/>
    <lineage>
        <taxon>Bacteria</taxon>
        <taxon>Pseudomonadati</taxon>
        <taxon>Pseudomonadota</taxon>
        <taxon>Alphaproteobacteria</taxon>
        <taxon>Rhodobacterales</taxon>
        <taxon>Roseobacteraceae</taxon>
        <taxon>Tropicimonas</taxon>
    </lineage>
</organism>
<evidence type="ECO:0000313" key="3">
    <source>
        <dbReference type="Proteomes" id="UP000198426"/>
    </source>
</evidence>
<name>A0A239CQB8_9RHOB</name>
<proteinExistence type="predicted"/>
<dbReference type="Proteomes" id="UP000198426">
    <property type="component" value="Unassembled WGS sequence"/>
</dbReference>
<evidence type="ECO:0000256" key="1">
    <source>
        <dbReference type="SAM" id="Phobius"/>
    </source>
</evidence>
<feature type="transmembrane region" description="Helical" evidence="1">
    <location>
        <begin position="6"/>
        <end position="23"/>
    </location>
</feature>
<dbReference type="AlphaFoldDB" id="A0A239CQB8"/>
<dbReference type="RefSeq" id="WP_089230870.1">
    <property type="nucleotide sequence ID" value="NZ_FZOY01000001.1"/>
</dbReference>
<sequence length="85" mass="8440">MLDLLGTIAANILSLPGILGFAAGMMTRNLAIAAVAGVLIGAIETLVFAGFSMAAVEPLELVIGICVGAAFAVLGSLVRIRGATV</sequence>
<reference evidence="2 3" key="1">
    <citation type="submission" date="2017-06" db="EMBL/GenBank/DDBJ databases">
        <authorList>
            <person name="Kim H.J."/>
            <person name="Triplett B.A."/>
        </authorList>
    </citation>
    <scope>NUCLEOTIDE SEQUENCE [LARGE SCALE GENOMIC DNA]</scope>
    <source>
        <strain evidence="2 3">DSM 29339</strain>
    </source>
</reference>
<accession>A0A239CQB8</accession>
<keyword evidence="1" id="KW-0812">Transmembrane</keyword>
<feature type="transmembrane region" description="Helical" evidence="1">
    <location>
        <begin position="61"/>
        <end position="80"/>
    </location>
</feature>
<feature type="transmembrane region" description="Helical" evidence="1">
    <location>
        <begin position="30"/>
        <end position="55"/>
    </location>
</feature>
<dbReference type="OrthoDB" id="7709196at2"/>
<protein>
    <submittedName>
        <fullName evidence="2">Uncharacterized protein</fullName>
    </submittedName>
</protein>
<keyword evidence="1" id="KW-1133">Transmembrane helix</keyword>
<keyword evidence="3" id="KW-1185">Reference proteome</keyword>
<gene>
    <name evidence="2" type="ORF">SAMN05421757_101405</name>
</gene>
<keyword evidence="1" id="KW-0472">Membrane</keyword>